<gene>
    <name evidence="2" type="ORF">DPMN_168276</name>
</gene>
<keyword evidence="3" id="KW-1185">Reference proteome</keyword>
<feature type="chain" id="PRO_5038671071" evidence="1">
    <location>
        <begin position="21"/>
        <end position="413"/>
    </location>
</feature>
<name>A0A9D4F2C3_DREPO</name>
<evidence type="ECO:0000256" key="1">
    <source>
        <dbReference type="SAM" id="SignalP"/>
    </source>
</evidence>
<comment type="caution">
    <text evidence="2">The sequence shown here is derived from an EMBL/GenBank/DDBJ whole genome shotgun (WGS) entry which is preliminary data.</text>
</comment>
<protein>
    <submittedName>
        <fullName evidence="2">Uncharacterized protein</fullName>
    </submittedName>
</protein>
<sequence length="413" mass="47309">MFICLVSFWIVCCHVKPTQAPKTVQFLKKIGGIFLDLFSLGADVFAIIDNKDGDIKQQIQELSEKLDKVHKSVYDLSNQIKDLFYQEDLKDKLENIRQFQQYITSRLRELKLIAQNNGTEQETLTQKFKDNMRDSNFEDRLNHFAENMHTLFSGKTILQSVAESHRCNMSHQLLFADYVRELLYSGITVVTAFNTLAYNFTPSAAKETSRDWEERLGSFEDAAEKTIIDCSNKFQKYYLEDIEANQLNKSVGDMCATLHARYIGKLFLIVEMKTTASIFNTLANETLQHMCIQMECGKLLRCFTYTKFNATCEQSPALHLSMKSEQELTAVCTTENWPGRILKFGTDGRFDWYSTPYVCADEGLNGTSRHFKPHDAAQTLKFDGVTCKTNGCGVWTNDVLLNIFVVALLRTMN</sequence>
<dbReference type="AlphaFoldDB" id="A0A9D4F2C3"/>
<feature type="signal peptide" evidence="1">
    <location>
        <begin position="1"/>
        <end position="20"/>
    </location>
</feature>
<reference evidence="2" key="2">
    <citation type="submission" date="2020-11" db="EMBL/GenBank/DDBJ databases">
        <authorList>
            <person name="McCartney M.A."/>
            <person name="Auch B."/>
            <person name="Kono T."/>
            <person name="Mallez S."/>
            <person name="Becker A."/>
            <person name="Gohl D.M."/>
            <person name="Silverstein K.A.T."/>
            <person name="Koren S."/>
            <person name="Bechman K.B."/>
            <person name="Herman A."/>
            <person name="Abrahante J.E."/>
            <person name="Garbe J."/>
        </authorList>
    </citation>
    <scope>NUCLEOTIDE SEQUENCE</scope>
    <source>
        <strain evidence="2">Duluth1</strain>
        <tissue evidence="2">Whole animal</tissue>
    </source>
</reference>
<dbReference type="EMBL" id="JAIWYP010000008">
    <property type="protein sequence ID" value="KAH3790081.1"/>
    <property type="molecule type" value="Genomic_DNA"/>
</dbReference>
<evidence type="ECO:0000313" key="2">
    <source>
        <dbReference type="EMBL" id="KAH3790081.1"/>
    </source>
</evidence>
<dbReference type="Proteomes" id="UP000828390">
    <property type="component" value="Unassembled WGS sequence"/>
</dbReference>
<accession>A0A9D4F2C3</accession>
<reference evidence="2" key="1">
    <citation type="journal article" date="2019" name="bioRxiv">
        <title>The Genome of the Zebra Mussel, Dreissena polymorpha: A Resource for Invasive Species Research.</title>
        <authorList>
            <person name="McCartney M.A."/>
            <person name="Auch B."/>
            <person name="Kono T."/>
            <person name="Mallez S."/>
            <person name="Zhang Y."/>
            <person name="Obille A."/>
            <person name="Becker A."/>
            <person name="Abrahante J.E."/>
            <person name="Garbe J."/>
            <person name="Badalamenti J.P."/>
            <person name="Herman A."/>
            <person name="Mangelson H."/>
            <person name="Liachko I."/>
            <person name="Sullivan S."/>
            <person name="Sone E.D."/>
            <person name="Koren S."/>
            <person name="Silverstein K.A.T."/>
            <person name="Beckman K.B."/>
            <person name="Gohl D.M."/>
        </authorList>
    </citation>
    <scope>NUCLEOTIDE SEQUENCE</scope>
    <source>
        <strain evidence="2">Duluth1</strain>
        <tissue evidence="2">Whole animal</tissue>
    </source>
</reference>
<organism evidence="2 3">
    <name type="scientific">Dreissena polymorpha</name>
    <name type="common">Zebra mussel</name>
    <name type="synonym">Mytilus polymorpha</name>
    <dbReference type="NCBI Taxonomy" id="45954"/>
    <lineage>
        <taxon>Eukaryota</taxon>
        <taxon>Metazoa</taxon>
        <taxon>Spiralia</taxon>
        <taxon>Lophotrochozoa</taxon>
        <taxon>Mollusca</taxon>
        <taxon>Bivalvia</taxon>
        <taxon>Autobranchia</taxon>
        <taxon>Heteroconchia</taxon>
        <taxon>Euheterodonta</taxon>
        <taxon>Imparidentia</taxon>
        <taxon>Neoheterodontei</taxon>
        <taxon>Myida</taxon>
        <taxon>Dreissenoidea</taxon>
        <taxon>Dreissenidae</taxon>
        <taxon>Dreissena</taxon>
    </lineage>
</organism>
<keyword evidence="1" id="KW-0732">Signal</keyword>
<proteinExistence type="predicted"/>
<evidence type="ECO:0000313" key="3">
    <source>
        <dbReference type="Proteomes" id="UP000828390"/>
    </source>
</evidence>